<comment type="function">
    <text evidence="3">Inhibits all the catalytic activities of DNA gyrase by preventing its interaction with DNA. Acts by binding directly to the C-terminal domain of GyrB, which probably disrupts DNA binding by the gyrase.</text>
</comment>
<feature type="binding site" evidence="3">
    <location>
        <position position="30"/>
    </location>
    <ligand>
        <name>Zn(2+)</name>
        <dbReference type="ChEBI" id="CHEBI:29105"/>
    </ligand>
</feature>
<dbReference type="Gene3D" id="3.30.50.10">
    <property type="entry name" value="Erythroid Transcription Factor GATA-1, subunit A"/>
    <property type="match status" value="1"/>
</dbReference>
<dbReference type="PANTHER" id="PTHR36150">
    <property type="entry name" value="DNA GYRASE INHIBITOR YACG"/>
    <property type="match status" value="1"/>
</dbReference>
<accession>A0ABM6JGE7</accession>
<dbReference type="InterPro" id="IPR013088">
    <property type="entry name" value="Znf_NHR/GATA"/>
</dbReference>
<evidence type="ECO:0000256" key="1">
    <source>
        <dbReference type="ARBA" id="ARBA00022723"/>
    </source>
</evidence>
<comment type="cofactor">
    <cofactor evidence="3">
        <name>Zn(2+)</name>
        <dbReference type="ChEBI" id="CHEBI:29105"/>
    </cofactor>
    <text evidence="3">Binds 1 zinc ion.</text>
</comment>
<dbReference type="Proteomes" id="UP000191820">
    <property type="component" value="Chromosome"/>
</dbReference>
<dbReference type="Pfam" id="PF03884">
    <property type="entry name" value="YacG"/>
    <property type="match status" value="1"/>
</dbReference>
<evidence type="ECO:0000256" key="3">
    <source>
        <dbReference type="HAMAP-Rule" id="MF_00649"/>
    </source>
</evidence>
<sequence>MPISVKCPICQENVQWNSESKFKPFCSERCKMIDLGDWASEKHAIPVKPEFDHETLDTEGFDEGDFFKH</sequence>
<reference evidence="4 5" key="1">
    <citation type="submission" date="2017-03" db="EMBL/GenBank/DDBJ databases">
        <title>Genome sequencing of Shewanella japonica KCTC 22435.</title>
        <authorList>
            <person name="Kim K.M."/>
        </authorList>
    </citation>
    <scope>NUCLEOTIDE SEQUENCE [LARGE SCALE GENOMIC DNA]</scope>
    <source>
        <strain evidence="4 5">KCTC 22435</strain>
    </source>
</reference>
<evidence type="ECO:0000313" key="5">
    <source>
        <dbReference type="Proteomes" id="UP000191820"/>
    </source>
</evidence>
<comment type="subunit">
    <text evidence="3">Interacts with GyrB.</text>
</comment>
<dbReference type="PANTHER" id="PTHR36150:SF1">
    <property type="entry name" value="DNA GYRASE INHIBITOR YACG"/>
    <property type="match status" value="1"/>
</dbReference>
<gene>
    <name evidence="3" type="primary">yacG</name>
    <name evidence="4" type="ORF">SJ2017_0401</name>
</gene>
<evidence type="ECO:0000256" key="2">
    <source>
        <dbReference type="ARBA" id="ARBA00022833"/>
    </source>
</evidence>
<dbReference type="InterPro" id="IPR005584">
    <property type="entry name" value="DNA_gyrase_inhibitor_YacG"/>
</dbReference>
<keyword evidence="2 3" id="KW-0862">Zinc</keyword>
<dbReference type="HAMAP" id="MF_00649">
    <property type="entry name" value="DNA_gyrase_inhibitor_YacG"/>
    <property type="match status" value="1"/>
</dbReference>
<feature type="binding site" evidence="3">
    <location>
        <position position="10"/>
    </location>
    <ligand>
        <name>Zn(2+)</name>
        <dbReference type="ChEBI" id="CHEBI:29105"/>
    </ligand>
</feature>
<evidence type="ECO:0000313" key="4">
    <source>
        <dbReference type="EMBL" id="ARD20746.1"/>
    </source>
</evidence>
<protein>
    <recommendedName>
        <fullName evidence="3">DNA gyrase inhibitor YacG</fullName>
    </recommendedName>
</protein>
<dbReference type="SUPFAM" id="SSF57716">
    <property type="entry name" value="Glucocorticoid receptor-like (DNA-binding domain)"/>
    <property type="match status" value="1"/>
</dbReference>
<keyword evidence="1 3" id="KW-0479">Metal-binding</keyword>
<dbReference type="EMBL" id="CP020472">
    <property type="protein sequence ID" value="ARD20746.1"/>
    <property type="molecule type" value="Genomic_DNA"/>
</dbReference>
<dbReference type="NCBIfam" id="NF001638">
    <property type="entry name" value="PRK00418.1"/>
    <property type="match status" value="1"/>
</dbReference>
<feature type="binding site" evidence="3">
    <location>
        <position position="7"/>
    </location>
    <ligand>
        <name>Zn(2+)</name>
        <dbReference type="ChEBI" id="CHEBI:29105"/>
    </ligand>
</feature>
<proteinExistence type="inferred from homology"/>
<comment type="similarity">
    <text evidence="3">Belongs to the DNA gyrase inhibitor YacG family.</text>
</comment>
<feature type="binding site" evidence="3">
    <location>
        <position position="26"/>
    </location>
    <ligand>
        <name>Zn(2+)</name>
        <dbReference type="ChEBI" id="CHEBI:29105"/>
    </ligand>
</feature>
<dbReference type="RefSeq" id="WP_055022953.1">
    <property type="nucleotide sequence ID" value="NZ_CANMJJ010000058.1"/>
</dbReference>
<organism evidence="4 5">
    <name type="scientific">Shewanella japonica</name>
    <dbReference type="NCBI Taxonomy" id="93973"/>
    <lineage>
        <taxon>Bacteria</taxon>
        <taxon>Pseudomonadati</taxon>
        <taxon>Pseudomonadota</taxon>
        <taxon>Gammaproteobacteria</taxon>
        <taxon>Alteromonadales</taxon>
        <taxon>Shewanellaceae</taxon>
        <taxon>Shewanella</taxon>
    </lineage>
</organism>
<name>A0ABM6JGE7_9GAMM</name>
<keyword evidence="5" id="KW-1185">Reference proteome</keyword>